<proteinExistence type="predicted"/>
<name>A0A0A8ZWN3_ARUDO</name>
<dbReference type="EMBL" id="GBRH01255782">
    <property type="protein sequence ID" value="JAD42113.1"/>
    <property type="molecule type" value="Transcribed_RNA"/>
</dbReference>
<dbReference type="AlphaFoldDB" id="A0A0A8ZWN3"/>
<sequence length="60" mass="6903">MFDHVINFACSSMGTTLTFSLSELLHRWKSHSLVCARDSEVIMNYNAVRQIDLTSQDILR</sequence>
<organism evidence="1">
    <name type="scientific">Arundo donax</name>
    <name type="common">Giant reed</name>
    <name type="synonym">Donax arundinaceus</name>
    <dbReference type="NCBI Taxonomy" id="35708"/>
    <lineage>
        <taxon>Eukaryota</taxon>
        <taxon>Viridiplantae</taxon>
        <taxon>Streptophyta</taxon>
        <taxon>Embryophyta</taxon>
        <taxon>Tracheophyta</taxon>
        <taxon>Spermatophyta</taxon>
        <taxon>Magnoliopsida</taxon>
        <taxon>Liliopsida</taxon>
        <taxon>Poales</taxon>
        <taxon>Poaceae</taxon>
        <taxon>PACMAD clade</taxon>
        <taxon>Arundinoideae</taxon>
        <taxon>Arundineae</taxon>
        <taxon>Arundo</taxon>
    </lineage>
</organism>
<reference evidence="1" key="2">
    <citation type="journal article" date="2015" name="Data Brief">
        <title>Shoot transcriptome of the giant reed, Arundo donax.</title>
        <authorList>
            <person name="Barrero R.A."/>
            <person name="Guerrero F.D."/>
            <person name="Moolhuijzen P."/>
            <person name="Goolsby J.A."/>
            <person name="Tidwell J."/>
            <person name="Bellgard S.E."/>
            <person name="Bellgard M.I."/>
        </authorList>
    </citation>
    <scope>NUCLEOTIDE SEQUENCE</scope>
    <source>
        <tissue evidence="1">Shoot tissue taken approximately 20 cm above the soil surface</tissue>
    </source>
</reference>
<accession>A0A0A8ZWN3</accession>
<reference evidence="1" key="1">
    <citation type="submission" date="2014-09" db="EMBL/GenBank/DDBJ databases">
        <authorList>
            <person name="Magalhaes I.L.F."/>
            <person name="Oliveira U."/>
            <person name="Santos F.R."/>
            <person name="Vidigal T.H.D.A."/>
            <person name="Brescovit A.D."/>
            <person name="Santos A.J."/>
        </authorList>
    </citation>
    <scope>NUCLEOTIDE SEQUENCE</scope>
    <source>
        <tissue evidence="1">Shoot tissue taken approximately 20 cm above the soil surface</tissue>
    </source>
</reference>
<evidence type="ECO:0000313" key="1">
    <source>
        <dbReference type="EMBL" id="JAD42113.1"/>
    </source>
</evidence>
<protein>
    <submittedName>
        <fullName evidence="1">Uncharacterized protein</fullName>
    </submittedName>
</protein>